<comment type="caution">
    <text evidence="1">The sequence shown here is derived from an EMBL/GenBank/DDBJ whole genome shotgun (WGS) entry which is preliminary data.</text>
</comment>
<accession>A0AAV5IX64</accession>
<dbReference type="AlphaFoldDB" id="A0AAV5IX64"/>
<evidence type="ECO:0000313" key="2">
    <source>
        <dbReference type="Proteomes" id="UP001054252"/>
    </source>
</evidence>
<gene>
    <name evidence="1" type="ORF">SLEP1_g15135</name>
</gene>
<sequence length="60" mass="6575">MTSCTAVTVDMLISEHLSISPSRNNCLERHVRLRLSCLACHVGSSLKLINTPQGPRQKGN</sequence>
<evidence type="ECO:0000313" key="1">
    <source>
        <dbReference type="EMBL" id="GKV02739.1"/>
    </source>
</evidence>
<proteinExistence type="predicted"/>
<name>A0AAV5IX64_9ROSI</name>
<keyword evidence="2" id="KW-1185">Reference proteome</keyword>
<reference evidence="1 2" key="1">
    <citation type="journal article" date="2021" name="Commun. Biol.">
        <title>The genome of Shorea leprosula (Dipterocarpaceae) highlights the ecological relevance of drought in aseasonal tropical rainforests.</title>
        <authorList>
            <person name="Ng K.K.S."/>
            <person name="Kobayashi M.J."/>
            <person name="Fawcett J.A."/>
            <person name="Hatakeyama M."/>
            <person name="Paape T."/>
            <person name="Ng C.H."/>
            <person name="Ang C.C."/>
            <person name="Tnah L.H."/>
            <person name="Lee C.T."/>
            <person name="Nishiyama T."/>
            <person name="Sese J."/>
            <person name="O'Brien M.J."/>
            <person name="Copetti D."/>
            <person name="Mohd Noor M.I."/>
            <person name="Ong R.C."/>
            <person name="Putra M."/>
            <person name="Sireger I.Z."/>
            <person name="Indrioko S."/>
            <person name="Kosugi Y."/>
            <person name="Izuno A."/>
            <person name="Isagi Y."/>
            <person name="Lee S.L."/>
            <person name="Shimizu K.K."/>
        </authorList>
    </citation>
    <scope>NUCLEOTIDE SEQUENCE [LARGE SCALE GENOMIC DNA]</scope>
    <source>
        <strain evidence="1">214</strain>
    </source>
</reference>
<protein>
    <submittedName>
        <fullName evidence="1">Uncharacterized protein</fullName>
    </submittedName>
</protein>
<dbReference type="Proteomes" id="UP001054252">
    <property type="component" value="Unassembled WGS sequence"/>
</dbReference>
<organism evidence="1 2">
    <name type="scientific">Rubroshorea leprosula</name>
    <dbReference type="NCBI Taxonomy" id="152421"/>
    <lineage>
        <taxon>Eukaryota</taxon>
        <taxon>Viridiplantae</taxon>
        <taxon>Streptophyta</taxon>
        <taxon>Embryophyta</taxon>
        <taxon>Tracheophyta</taxon>
        <taxon>Spermatophyta</taxon>
        <taxon>Magnoliopsida</taxon>
        <taxon>eudicotyledons</taxon>
        <taxon>Gunneridae</taxon>
        <taxon>Pentapetalae</taxon>
        <taxon>rosids</taxon>
        <taxon>malvids</taxon>
        <taxon>Malvales</taxon>
        <taxon>Dipterocarpaceae</taxon>
        <taxon>Rubroshorea</taxon>
    </lineage>
</organism>
<dbReference type="EMBL" id="BPVZ01000019">
    <property type="protein sequence ID" value="GKV02739.1"/>
    <property type="molecule type" value="Genomic_DNA"/>
</dbReference>